<dbReference type="Proteomes" id="UP000229740">
    <property type="component" value="Unassembled WGS sequence"/>
</dbReference>
<feature type="domain" description="HAMP" evidence="6">
    <location>
        <begin position="379"/>
        <end position="429"/>
    </location>
</feature>
<comment type="caution">
    <text evidence="7">The sequence shown here is derived from an EMBL/GenBank/DDBJ whole genome shotgun (WGS) entry which is preliminary data.</text>
</comment>
<name>A0A2G6E568_9BACT</name>
<feature type="transmembrane region" description="Helical" evidence="4">
    <location>
        <begin position="242"/>
        <end position="262"/>
    </location>
</feature>
<dbReference type="Pfam" id="PF00672">
    <property type="entry name" value="HAMP"/>
    <property type="match status" value="2"/>
</dbReference>
<evidence type="ECO:0000313" key="7">
    <source>
        <dbReference type="EMBL" id="PID57012.1"/>
    </source>
</evidence>
<evidence type="ECO:0000313" key="8">
    <source>
        <dbReference type="Proteomes" id="UP000229740"/>
    </source>
</evidence>
<protein>
    <recommendedName>
        <fullName evidence="9">Methyl-accepting chemotaxis protein</fullName>
    </recommendedName>
</protein>
<evidence type="ECO:0000259" key="5">
    <source>
        <dbReference type="PROSITE" id="PS50111"/>
    </source>
</evidence>
<evidence type="ECO:0000256" key="4">
    <source>
        <dbReference type="SAM" id="Phobius"/>
    </source>
</evidence>
<dbReference type="EMBL" id="PDPS01000029">
    <property type="protein sequence ID" value="PID57012.1"/>
    <property type="molecule type" value="Genomic_DNA"/>
</dbReference>
<reference evidence="7 8" key="1">
    <citation type="submission" date="2017-10" db="EMBL/GenBank/DDBJ databases">
        <title>Novel microbial diversity and functional potential in the marine mammal oral microbiome.</title>
        <authorList>
            <person name="Dudek N.K."/>
            <person name="Sun C.L."/>
            <person name="Burstein D."/>
            <person name="Kantor R.S."/>
            <person name="Aliaga Goltsman D.S."/>
            <person name="Bik E.M."/>
            <person name="Thomas B.C."/>
            <person name="Banfield J.F."/>
            <person name="Relman D.A."/>
        </authorList>
    </citation>
    <scope>NUCLEOTIDE SEQUENCE [LARGE SCALE GENOMIC DNA]</scope>
    <source>
        <strain evidence="7">DOLZORAL124_49_17</strain>
    </source>
</reference>
<evidence type="ECO:0000259" key="6">
    <source>
        <dbReference type="PROSITE" id="PS50885"/>
    </source>
</evidence>
<organism evidence="7 8">
    <name type="scientific">candidate division KSB3 bacterium</name>
    <dbReference type="NCBI Taxonomy" id="2044937"/>
    <lineage>
        <taxon>Bacteria</taxon>
        <taxon>candidate division KSB3</taxon>
    </lineage>
</organism>
<dbReference type="PANTHER" id="PTHR43531:SF11">
    <property type="entry name" value="METHYL-ACCEPTING CHEMOTAXIS PROTEIN 3"/>
    <property type="match status" value="1"/>
</dbReference>
<proteinExistence type="inferred from homology"/>
<dbReference type="GO" id="GO:0007165">
    <property type="term" value="P:signal transduction"/>
    <property type="evidence" value="ECO:0007669"/>
    <property type="project" value="UniProtKB-KW"/>
</dbReference>
<dbReference type="Gene3D" id="1.10.287.950">
    <property type="entry name" value="Methyl-accepting chemotaxis protein"/>
    <property type="match status" value="2"/>
</dbReference>
<evidence type="ECO:0000256" key="3">
    <source>
        <dbReference type="PROSITE-ProRule" id="PRU00284"/>
    </source>
</evidence>
<dbReference type="SMART" id="SM00283">
    <property type="entry name" value="MA"/>
    <property type="match status" value="1"/>
</dbReference>
<dbReference type="Gene3D" id="6.10.340.10">
    <property type="match status" value="1"/>
</dbReference>
<keyword evidence="4" id="KW-0472">Membrane</keyword>
<dbReference type="GO" id="GO:0006935">
    <property type="term" value="P:chemotaxis"/>
    <property type="evidence" value="ECO:0007669"/>
    <property type="project" value="UniProtKB-KW"/>
</dbReference>
<dbReference type="InterPro" id="IPR004089">
    <property type="entry name" value="MCPsignal_dom"/>
</dbReference>
<evidence type="ECO:0008006" key="9">
    <source>
        <dbReference type="Google" id="ProtNLM"/>
    </source>
</evidence>
<dbReference type="PANTHER" id="PTHR43531">
    <property type="entry name" value="PROTEIN ICFG"/>
    <property type="match status" value="1"/>
</dbReference>
<sequence>MESDPYKTLFTRYLAVSGDFFLTSYTGLPEDRNTDRLLNIDSLLTHLRSKRMMIHTAQPLHSPSRSHRQPVKTYVHLKLFQKFALIFLAVVTVPVILIALYTLHQSQITLLESCKWFGGSLKISLENLSLQQQESSRAALEKLHQQFSTINQLAFRSLQERFIHDARDDDTSAQAAAALGDRIHDESEQIQREMAEIRHVIDRQLQAVYTRYQENTTAHIDKNLARLSSTLQRHTAHKMGPVIMLMSVLAVLIGIVVARAIIRPINNITAVAQNISKGNVSQSVEVFHSHDEIELLSQSFQDTTEYLRKIVQGAQKISNGEFTDDVTPVSEHDALGHAFQKMIHYLRDIATLVSNIAHGDLSRVGTPKSEKDVLGNAVYRMTLYLQHIAQTAKKVAGGNLSERIHVQSEQDFLGNAFSEMIAKLRHLVSKIRTGADQLMLLSMETHSRAQAEVESVEKISLSVEETSSSMRQMAATIDGVDERMEQLSASVGDSSLSIEELDDAIHHIAVHGEQLAAASEETSRSIQAISASLQHIAETAEYSRMLSNNARQDAIYGRESVEKTIQSMSDIQHTIEVTAEAIRDLNTRTESIDTILAVIKDISDQTSLLSINASIIAQKAGERGRGFHVIADKVRKLADRSQASAKEIAQITRDVRKESSHAVKMVAVGSARVQEGVKLAELAGKALDKIISRANESSSVAAKIAETTDEQTTVSHYVIESMEQVLKMVNQIKSATNEQEQSSACIMTQVEQMLLLSQQVKQSTSEQSRVVKHVLHAMDDIRTLSQMTSERALKSTQSASLLLQHADALTHLVSQFTI</sequence>
<dbReference type="SMART" id="SM00304">
    <property type="entry name" value="HAMP"/>
    <property type="match status" value="2"/>
</dbReference>
<gene>
    <name evidence="7" type="ORF">CSB45_08795</name>
</gene>
<dbReference type="SUPFAM" id="SSF58104">
    <property type="entry name" value="Methyl-accepting chemotaxis protein (MCP) signaling domain"/>
    <property type="match status" value="2"/>
</dbReference>
<evidence type="ECO:0000256" key="1">
    <source>
        <dbReference type="ARBA" id="ARBA00022500"/>
    </source>
</evidence>
<dbReference type="Pfam" id="PF00015">
    <property type="entry name" value="MCPsignal"/>
    <property type="match status" value="1"/>
</dbReference>
<dbReference type="InterPro" id="IPR003660">
    <property type="entry name" value="HAMP_dom"/>
</dbReference>
<feature type="transmembrane region" description="Helical" evidence="4">
    <location>
        <begin position="83"/>
        <end position="103"/>
    </location>
</feature>
<dbReference type="SUPFAM" id="SSF158472">
    <property type="entry name" value="HAMP domain-like"/>
    <property type="match status" value="1"/>
</dbReference>
<keyword evidence="4" id="KW-1133">Transmembrane helix</keyword>
<evidence type="ECO:0000256" key="2">
    <source>
        <dbReference type="ARBA" id="ARBA00029447"/>
    </source>
</evidence>
<dbReference type="GO" id="GO:0005886">
    <property type="term" value="C:plasma membrane"/>
    <property type="evidence" value="ECO:0007669"/>
    <property type="project" value="TreeGrafter"/>
</dbReference>
<dbReference type="PROSITE" id="PS50885">
    <property type="entry name" value="HAMP"/>
    <property type="match status" value="2"/>
</dbReference>
<accession>A0A2G6E568</accession>
<dbReference type="InterPro" id="IPR051310">
    <property type="entry name" value="MCP_chemotaxis"/>
</dbReference>
<feature type="domain" description="HAMP" evidence="6">
    <location>
        <begin position="259"/>
        <end position="312"/>
    </location>
</feature>
<dbReference type="AlphaFoldDB" id="A0A2G6E568"/>
<feature type="domain" description="Methyl-accepting transducer" evidence="5">
    <location>
        <begin position="490"/>
        <end position="726"/>
    </location>
</feature>
<dbReference type="CDD" id="cd06225">
    <property type="entry name" value="HAMP"/>
    <property type="match status" value="2"/>
</dbReference>
<comment type="similarity">
    <text evidence="2">Belongs to the methyl-accepting chemotaxis (MCP) protein family.</text>
</comment>
<dbReference type="GO" id="GO:0004888">
    <property type="term" value="F:transmembrane signaling receptor activity"/>
    <property type="evidence" value="ECO:0007669"/>
    <property type="project" value="TreeGrafter"/>
</dbReference>
<keyword evidence="4" id="KW-0812">Transmembrane</keyword>
<dbReference type="PROSITE" id="PS50111">
    <property type="entry name" value="CHEMOTAXIS_TRANSDUC_2"/>
    <property type="match status" value="1"/>
</dbReference>
<keyword evidence="1" id="KW-0145">Chemotaxis</keyword>
<dbReference type="CDD" id="cd11386">
    <property type="entry name" value="MCP_signal"/>
    <property type="match status" value="1"/>
</dbReference>
<keyword evidence="3" id="KW-0807">Transducer</keyword>